<evidence type="ECO:0000313" key="3">
    <source>
        <dbReference type="EMBL" id="GJD52646.1"/>
    </source>
</evidence>
<organism evidence="3 4">
    <name type="scientific">Methylobacterium crusticola</name>
    <dbReference type="NCBI Taxonomy" id="1697972"/>
    <lineage>
        <taxon>Bacteria</taxon>
        <taxon>Pseudomonadati</taxon>
        <taxon>Pseudomonadota</taxon>
        <taxon>Alphaproteobacteria</taxon>
        <taxon>Hyphomicrobiales</taxon>
        <taxon>Methylobacteriaceae</taxon>
        <taxon>Methylobacterium</taxon>
    </lineage>
</organism>
<dbReference type="Gene3D" id="3.20.20.70">
    <property type="entry name" value="Aldolase class I"/>
    <property type="match status" value="1"/>
</dbReference>
<gene>
    <name evidence="3" type="ORF">OPKNFCMD_5412</name>
</gene>
<reference evidence="3" key="2">
    <citation type="submission" date="2021-08" db="EMBL/GenBank/DDBJ databases">
        <authorList>
            <person name="Tani A."/>
            <person name="Ola A."/>
            <person name="Ogura Y."/>
            <person name="Katsura K."/>
            <person name="Hayashi T."/>
        </authorList>
    </citation>
    <scope>NUCLEOTIDE SEQUENCE</scope>
    <source>
        <strain evidence="3">KCTC 52305</strain>
    </source>
</reference>
<evidence type="ECO:0000256" key="1">
    <source>
        <dbReference type="SAM" id="MobiDB-lite"/>
    </source>
</evidence>
<dbReference type="Proteomes" id="UP001055167">
    <property type="component" value="Unassembled WGS sequence"/>
</dbReference>
<comment type="caution">
    <text evidence="3">The sequence shown here is derived from an EMBL/GenBank/DDBJ whole genome shotgun (WGS) entry which is preliminary data.</text>
</comment>
<feature type="domain" description="Glycoside-hydrolase family GH114 TIM-barrel" evidence="2">
    <location>
        <begin position="49"/>
        <end position="254"/>
    </location>
</feature>
<accession>A0ABQ4R5R0</accession>
<dbReference type="Pfam" id="PF03537">
    <property type="entry name" value="Glyco_hydro_114"/>
    <property type="match status" value="1"/>
</dbReference>
<name>A0ABQ4R5R0_9HYPH</name>
<dbReference type="PANTHER" id="PTHR35882:SF2">
    <property type="entry name" value="PELA"/>
    <property type="match status" value="1"/>
</dbReference>
<dbReference type="InterPro" id="IPR004352">
    <property type="entry name" value="GH114_TIM-barrel"/>
</dbReference>
<dbReference type="InterPro" id="IPR016062">
    <property type="entry name" value="TM1410-rel"/>
</dbReference>
<dbReference type="SUPFAM" id="SSF51445">
    <property type="entry name" value="(Trans)glycosidases"/>
    <property type="match status" value="1"/>
</dbReference>
<dbReference type="PRINTS" id="PR01545">
    <property type="entry name" value="THEMAYE10DUF"/>
</dbReference>
<dbReference type="InterPro" id="IPR013785">
    <property type="entry name" value="Aldolase_TIM"/>
</dbReference>
<dbReference type="PANTHER" id="PTHR35882">
    <property type="entry name" value="PELA"/>
    <property type="match status" value="1"/>
</dbReference>
<reference evidence="3" key="1">
    <citation type="journal article" date="2021" name="Front. Microbiol.">
        <title>Comprehensive Comparative Genomics and Phenotyping of Methylobacterium Species.</title>
        <authorList>
            <person name="Alessa O."/>
            <person name="Ogura Y."/>
            <person name="Fujitani Y."/>
            <person name="Takami H."/>
            <person name="Hayashi T."/>
            <person name="Sahin N."/>
            <person name="Tani A."/>
        </authorList>
    </citation>
    <scope>NUCLEOTIDE SEQUENCE</scope>
    <source>
        <strain evidence="3">KCTC 52305</strain>
    </source>
</reference>
<dbReference type="EMBL" id="BPQH01000021">
    <property type="protein sequence ID" value="GJD52646.1"/>
    <property type="molecule type" value="Genomic_DNA"/>
</dbReference>
<sequence>MKTGMYVLQGVNPAQIAAAPFDVKVVEIYDSDGRLFDPVQVRQMGGGPGGALLLGYFSIGEAEDYRAYWNTIPKSAIGPVDPNWKGNYEVKYWTDEWKTIAKREIDKIVSMGYDGAYFDVVDEFQLPWAKQNAPGGDAAGAMKNLIGDLSDYAKSKVPTFKIWVNGGEELLTDQNYLSRIDGLFKENLFYNSDGSAPQPRAETRWSLDYLKRAQAAGKDVVAIEYVSGPAKIADVQAKADAAGFASYIARLDLDGVSLDGVRPSQVMRDDGLSDPAAPPTAAPMPADDTSGSDPLAELAGDDLFGEPEPGGADRFPVQDQRTSDTALVTGDEAASGDASVRPTAEGYGAAWLCDRDPARTQDVVEGGAEPALVGKDDTIV</sequence>
<dbReference type="RefSeq" id="WP_128561169.1">
    <property type="nucleotide sequence ID" value="NZ_BPQH01000021.1"/>
</dbReference>
<protein>
    <recommendedName>
        <fullName evidence="2">Glycoside-hydrolase family GH114 TIM-barrel domain-containing protein</fullName>
    </recommendedName>
</protein>
<dbReference type="InterPro" id="IPR017853">
    <property type="entry name" value="GH"/>
</dbReference>
<evidence type="ECO:0000259" key="2">
    <source>
        <dbReference type="Pfam" id="PF03537"/>
    </source>
</evidence>
<evidence type="ECO:0000313" key="4">
    <source>
        <dbReference type="Proteomes" id="UP001055167"/>
    </source>
</evidence>
<keyword evidence="4" id="KW-1185">Reference proteome</keyword>
<proteinExistence type="predicted"/>
<feature type="region of interest" description="Disordered" evidence="1">
    <location>
        <begin position="262"/>
        <end position="341"/>
    </location>
</feature>